<keyword evidence="1" id="KW-0175">Coiled coil</keyword>
<dbReference type="KEGG" id="phet:94287007"/>
<name>A0A836KXK7_9TRYP</name>
<feature type="compositionally biased region" description="Basic and acidic residues" evidence="2">
    <location>
        <begin position="259"/>
        <end position="277"/>
    </location>
</feature>
<dbReference type="OrthoDB" id="266711at2759"/>
<evidence type="ECO:0000256" key="1">
    <source>
        <dbReference type="SAM" id="Coils"/>
    </source>
</evidence>
<evidence type="ECO:0000313" key="4">
    <source>
        <dbReference type="Proteomes" id="UP000674318"/>
    </source>
</evidence>
<dbReference type="AlphaFoldDB" id="A0A836KXK7"/>
<protein>
    <recommendedName>
        <fullName evidence="5">L6202.3-like protein</fullName>
    </recommendedName>
</protein>
<reference evidence="3 4" key="1">
    <citation type="submission" date="2021-02" db="EMBL/GenBank/DDBJ databases">
        <title>Porcisia hertigi Genome sequencing and assembly.</title>
        <authorList>
            <person name="Almutairi H."/>
            <person name="Gatherer D."/>
        </authorList>
    </citation>
    <scope>NUCLEOTIDE SEQUENCE [LARGE SCALE GENOMIC DNA]</scope>
    <source>
        <strain evidence="3 4">C119</strain>
    </source>
</reference>
<gene>
    <name evidence="3" type="ORF">JKF63_00881</name>
</gene>
<dbReference type="Proteomes" id="UP000674318">
    <property type="component" value="Unassembled WGS sequence"/>
</dbReference>
<sequence length="1013" mass="110384">MSVPIAGRRKGLNPASSPSAAPSVPASQAASCPSWLSTIDNGAIGPAPPGAVTASTSTLPPFSPSVSAPLSVAVETSSAVGSPVRTATVFRATEHDSLDFLNEIEKSPATASPKPEAGHPSSTQGNVHEVALLDCHSQPPAPCCEPMASPPSRSVPVFLRYEGGDSSAAASATPMAADFSFAYSGAVTTASPAALHPSEETDIQQTQKATLSQELIDLDRQLDEGKRRVEELQRGLHPLTVEVSELERTLVSLRSTEATAREQKRKEEAEIERRVRESAVSATASRDTEEEMREYRRECTQRHQQQIEDLTQAVQAQQSTNLTLRAEFEAAATQDTSDELQASVIDALLLGVQDGVRHLKRRLALQCRDAVVRSAREHLSAARQQRADIFANDAEARAKTMAQHRSRREAEAAAFQDTCRRTFQERADSALGVFKITAETAHRQHNAECSQRLAAFQSQLASMTERSCAMLEQEMRRGLETKSAIAITQRDAAAKELSARQEDLAAQHRVFRSRAEAEVRALRESREIHRTFIKSPSRVPVSTAPTVEEVHSELDRVRIRMEQLVLLFRSRREHKLSLLSPGGVAPAVDYNRTSGMRDYGNSHVSSSSSVQQLSGGWQHSLSSLQHSREALQRSISDVKELTCGWASQLQHRRMQATEQRAVVKAVCAEWEQTIRGQLSRCLTSTSSPVPVNSSLTTGLLRSVNQRFGDVMSAQQSLRAARAAFTEELGTWSQSLTSYRVETERLLADTFQKLDLLRERSLQAKVDQLTLQSLHAQVDALEHHVMEEANQLDLRKEYVDAIMKNRHVGSALLHLPENWHSSQSLPPMPKGHAAQSMQNSSNTKWVSAARGESNPAAVVGLGSDPDHQMRRGKKRATSSFVHKNVFSATAVPLVTRTSSLASHRAREYASEGPRAAIADGSCTVKAGQGDIDLFGSRSPSPIGPAAEVNRTYVFGESVHGVAGDTHAPIHSAAHETLVAADTKTVRPEGRETDSSTDVVALGDIDRIFLGSLYT</sequence>
<dbReference type="RefSeq" id="XP_067753087.1">
    <property type="nucleotide sequence ID" value="XM_067896930.1"/>
</dbReference>
<evidence type="ECO:0008006" key="5">
    <source>
        <dbReference type="Google" id="ProtNLM"/>
    </source>
</evidence>
<comment type="caution">
    <text evidence="3">The sequence shown here is derived from an EMBL/GenBank/DDBJ whole genome shotgun (WGS) entry which is preliminary data.</text>
</comment>
<feature type="region of interest" description="Disordered" evidence="2">
    <location>
        <begin position="1"/>
        <end position="58"/>
    </location>
</feature>
<feature type="coiled-coil region" evidence="1">
    <location>
        <begin position="300"/>
        <end position="327"/>
    </location>
</feature>
<feature type="region of interest" description="Disordered" evidence="2">
    <location>
        <begin position="256"/>
        <end position="295"/>
    </location>
</feature>
<organism evidence="3 4">
    <name type="scientific">Porcisia hertigi</name>
    <dbReference type="NCBI Taxonomy" id="2761500"/>
    <lineage>
        <taxon>Eukaryota</taxon>
        <taxon>Discoba</taxon>
        <taxon>Euglenozoa</taxon>
        <taxon>Kinetoplastea</taxon>
        <taxon>Metakinetoplastina</taxon>
        <taxon>Trypanosomatida</taxon>
        <taxon>Trypanosomatidae</taxon>
        <taxon>Leishmaniinae</taxon>
        <taxon>Porcisia</taxon>
    </lineage>
</organism>
<accession>A0A836KXK7</accession>
<keyword evidence="4" id="KW-1185">Reference proteome</keyword>
<evidence type="ECO:0000313" key="3">
    <source>
        <dbReference type="EMBL" id="KAG5490759.1"/>
    </source>
</evidence>
<proteinExistence type="predicted"/>
<feature type="compositionally biased region" description="Low complexity" evidence="2">
    <location>
        <begin position="14"/>
        <end position="34"/>
    </location>
</feature>
<dbReference type="EMBL" id="JAFJZO010000036">
    <property type="protein sequence ID" value="KAG5490759.1"/>
    <property type="molecule type" value="Genomic_DNA"/>
</dbReference>
<dbReference type="GeneID" id="94287007"/>
<evidence type="ECO:0000256" key="2">
    <source>
        <dbReference type="SAM" id="MobiDB-lite"/>
    </source>
</evidence>